<name>A0A5S9NWI3_9GAMM</name>
<evidence type="ECO:0008006" key="3">
    <source>
        <dbReference type="Google" id="ProtNLM"/>
    </source>
</evidence>
<dbReference type="InterPro" id="IPR010263">
    <property type="entry name" value="T6SS_TssK"/>
</dbReference>
<proteinExistence type="predicted"/>
<dbReference type="PANTHER" id="PTHR35566">
    <property type="entry name" value="BLR3599 PROTEIN"/>
    <property type="match status" value="1"/>
</dbReference>
<dbReference type="NCBIfam" id="TIGR03353">
    <property type="entry name" value="VI_chp_4"/>
    <property type="match status" value="1"/>
</dbReference>
<dbReference type="Proteomes" id="UP000434580">
    <property type="component" value="Unassembled WGS sequence"/>
</dbReference>
<dbReference type="PANTHER" id="PTHR35566:SF1">
    <property type="entry name" value="TYPE VI SECRETION SYSTEM BASEPLATE COMPONENT TSSK1"/>
    <property type="match status" value="1"/>
</dbReference>
<sequence length="448" mass="51624">MANNKVIWTEGLLLKPAHFQQQERYFEDLIHQHSRQLQGFEWGFDVLELDTELLSLNKIGIKRARGILPDGAVFDIPETDSPPPVVELPDSTVHETLLLCLPLRNDQYEYRLPKTDNAVQRYQGHLQQIDNTSSTDKDEQSVLVASLRFAIKPASDNTDGYCVLPFCRILECSKNRGIVLDENFIPPILNCHNNDTLHQQLTNLTGFLVKKTVELVGRIHANTESRYNNFEIEDLLCLQTINHYTPLLHHLAEVPVLHPELYYRYLLMMVSELSTYTQNRTLKQITPYLHDNLYQTFEQLYNIALECIANISSRVQVVEITINKSNFGLYHALISNKEVLQEARFILAVKAEMPAAELRKEINERFRISTVETIKELVVANLPGFRLHAMSRVPRDLPFHEGYVYFELEMNESNRMSIAHSTGFAMQVGGDTSNMRFQFWAVIGDLYD</sequence>
<dbReference type="Pfam" id="PF05936">
    <property type="entry name" value="T6SS_VasE"/>
    <property type="match status" value="1"/>
</dbReference>
<organism evidence="1 2">
    <name type="scientific">BD1-7 clade bacterium</name>
    <dbReference type="NCBI Taxonomy" id="2029982"/>
    <lineage>
        <taxon>Bacteria</taxon>
        <taxon>Pseudomonadati</taxon>
        <taxon>Pseudomonadota</taxon>
        <taxon>Gammaproteobacteria</taxon>
        <taxon>Cellvibrionales</taxon>
        <taxon>Spongiibacteraceae</taxon>
        <taxon>BD1-7 clade</taxon>
    </lineage>
</organism>
<protein>
    <recommendedName>
        <fullName evidence="3">Type VI secretion system-associated protein</fullName>
    </recommendedName>
</protein>
<dbReference type="AlphaFoldDB" id="A0A5S9NWI3"/>
<accession>A0A5S9NWI3</accession>
<dbReference type="EMBL" id="CACSII010000004">
    <property type="protein sequence ID" value="CAA0095644.1"/>
    <property type="molecule type" value="Genomic_DNA"/>
</dbReference>
<evidence type="ECO:0000313" key="1">
    <source>
        <dbReference type="EMBL" id="CAA0095644.1"/>
    </source>
</evidence>
<reference evidence="1 2" key="1">
    <citation type="submission" date="2019-11" db="EMBL/GenBank/DDBJ databases">
        <authorList>
            <person name="Holert J."/>
        </authorList>
    </citation>
    <scope>NUCLEOTIDE SEQUENCE [LARGE SCALE GENOMIC DNA]</scope>
    <source>
        <strain evidence="1">BC5_2</strain>
    </source>
</reference>
<gene>
    <name evidence="1" type="ORF">DPBNPPHM_03313</name>
</gene>
<dbReference type="OrthoDB" id="9775333at2"/>
<evidence type="ECO:0000313" key="2">
    <source>
        <dbReference type="Proteomes" id="UP000434580"/>
    </source>
</evidence>